<protein>
    <submittedName>
        <fullName evidence="1">Uncharacterized protein</fullName>
    </submittedName>
</protein>
<sequence>MAARFELFNQFPYELRRAVWDHALDDIPPRTFAFSFYDTSHPYKKLIVPPIVHACHESRDAAASYYGRRLYQDRRDVEVISATGWFNPEKDILYFKSLVLDSDVEDMLERLKDQYPNFGLDRVRNIAFDKLFGEGLTLEKPLIKQCYRVLPSMQTFYWMIPDKDIPSSHWPLGQTIKQLTMIPSPYLRPGETYPPTKMFRLVNGGRWTPRERLRDYIESLVIEEEIPREPKVIEARFAMPRESFHDVYMRWFSDARSRQHDIARRPFDSRSYPRFLPPRQHLNMDEIEQRFPDFFAIDEDS</sequence>
<name>A0ACC0DB65_9PEZI</name>
<keyword evidence="2" id="KW-1185">Reference proteome</keyword>
<gene>
    <name evidence="1" type="ORF">F4821DRAFT_275589</name>
</gene>
<comment type="caution">
    <text evidence="1">The sequence shown here is derived from an EMBL/GenBank/DDBJ whole genome shotgun (WGS) entry which is preliminary data.</text>
</comment>
<dbReference type="Proteomes" id="UP001497680">
    <property type="component" value="Unassembled WGS sequence"/>
</dbReference>
<dbReference type="EMBL" id="MU394293">
    <property type="protein sequence ID" value="KAI6089998.1"/>
    <property type="molecule type" value="Genomic_DNA"/>
</dbReference>
<organism evidence="1 2">
    <name type="scientific">Hypoxylon rubiginosum</name>
    <dbReference type="NCBI Taxonomy" id="110542"/>
    <lineage>
        <taxon>Eukaryota</taxon>
        <taxon>Fungi</taxon>
        <taxon>Dikarya</taxon>
        <taxon>Ascomycota</taxon>
        <taxon>Pezizomycotina</taxon>
        <taxon>Sordariomycetes</taxon>
        <taxon>Xylariomycetidae</taxon>
        <taxon>Xylariales</taxon>
        <taxon>Hypoxylaceae</taxon>
        <taxon>Hypoxylon</taxon>
    </lineage>
</organism>
<evidence type="ECO:0000313" key="1">
    <source>
        <dbReference type="EMBL" id="KAI6089998.1"/>
    </source>
</evidence>
<proteinExistence type="predicted"/>
<reference evidence="1 2" key="1">
    <citation type="journal article" date="2022" name="New Phytol.">
        <title>Ecological generalism drives hyperdiversity of secondary metabolite gene clusters in xylarialean endophytes.</title>
        <authorList>
            <person name="Franco M.E.E."/>
            <person name="Wisecaver J.H."/>
            <person name="Arnold A.E."/>
            <person name="Ju Y.M."/>
            <person name="Slot J.C."/>
            <person name="Ahrendt S."/>
            <person name="Moore L.P."/>
            <person name="Eastman K.E."/>
            <person name="Scott K."/>
            <person name="Konkel Z."/>
            <person name="Mondo S.J."/>
            <person name="Kuo A."/>
            <person name="Hayes R.D."/>
            <person name="Haridas S."/>
            <person name="Andreopoulos B."/>
            <person name="Riley R."/>
            <person name="LaButti K."/>
            <person name="Pangilinan J."/>
            <person name="Lipzen A."/>
            <person name="Amirebrahimi M."/>
            <person name="Yan J."/>
            <person name="Adam C."/>
            <person name="Keymanesh K."/>
            <person name="Ng V."/>
            <person name="Louie K."/>
            <person name="Northen T."/>
            <person name="Drula E."/>
            <person name="Henrissat B."/>
            <person name="Hsieh H.M."/>
            <person name="Youens-Clark K."/>
            <person name="Lutzoni F."/>
            <person name="Miadlikowska J."/>
            <person name="Eastwood D.C."/>
            <person name="Hamelin R.C."/>
            <person name="Grigoriev I.V."/>
            <person name="U'Ren J.M."/>
        </authorList>
    </citation>
    <scope>NUCLEOTIDE SEQUENCE [LARGE SCALE GENOMIC DNA]</scope>
    <source>
        <strain evidence="1 2">ER1909</strain>
    </source>
</reference>
<accession>A0ACC0DB65</accession>
<evidence type="ECO:0000313" key="2">
    <source>
        <dbReference type="Proteomes" id="UP001497680"/>
    </source>
</evidence>